<evidence type="ECO:0000313" key="14">
    <source>
        <dbReference type="Proteomes" id="UP000326062"/>
    </source>
</evidence>
<comment type="caution">
    <text evidence="13">The sequence shown here is derived from an EMBL/GenBank/DDBJ whole genome shotgun (WGS) entry which is preliminary data.</text>
</comment>
<feature type="coiled-coil region" evidence="11">
    <location>
        <begin position="503"/>
        <end position="530"/>
    </location>
</feature>
<evidence type="ECO:0000256" key="3">
    <source>
        <dbReference type="ARBA" id="ARBA00004309"/>
    </source>
</evidence>
<evidence type="ECO:0000256" key="6">
    <source>
        <dbReference type="ARBA" id="ARBA00022692"/>
    </source>
</evidence>
<evidence type="ECO:0000256" key="9">
    <source>
        <dbReference type="ARBA" id="ARBA00023212"/>
    </source>
</evidence>
<dbReference type="EMBL" id="VCEB01000023">
    <property type="protein sequence ID" value="KAB0354496.1"/>
    <property type="molecule type" value="Genomic_DNA"/>
</dbReference>
<evidence type="ECO:0000256" key="7">
    <source>
        <dbReference type="ARBA" id="ARBA00022989"/>
    </source>
</evidence>
<keyword evidence="11" id="KW-0175">Coiled coil</keyword>
<evidence type="ECO:0000256" key="11">
    <source>
        <dbReference type="SAM" id="Coils"/>
    </source>
</evidence>
<protein>
    <recommendedName>
        <fullName evidence="15">Limbin</fullName>
    </recommendedName>
</protein>
<dbReference type="PANTHER" id="PTHR16795:SF14">
    <property type="entry name" value="LIMBIN"/>
    <property type="match status" value="1"/>
</dbReference>
<keyword evidence="5" id="KW-0963">Cytoplasm</keyword>
<evidence type="ECO:0000256" key="10">
    <source>
        <dbReference type="ARBA" id="ARBA00023273"/>
    </source>
</evidence>
<dbReference type="Pfam" id="PF12297">
    <property type="entry name" value="EVC2_like"/>
    <property type="match status" value="1"/>
</dbReference>
<evidence type="ECO:0000256" key="12">
    <source>
        <dbReference type="SAM" id="MobiDB-lite"/>
    </source>
</evidence>
<evidence type="ECO:0008006" key="15">
    <source>
        <dbReference type="Google" id="ProtNLM"/>
    </source>
</evidence>
<keyword evidence="14" id="KW-1185">Reference proteome</keyword>
<dbReference type="PANTHER" id="PTHR16795">
    <property type="entry name" value="LIMBIN/ELLIS-VAN CREVELD PROTEIN"/>
    <property type="match status" value="1"/>
</dbReference>
<keyword evidence="7" id="KW-1133">Transmembrane helix</keyword>
<feature type="coiled-coil region" evidence="11">
    <location>
        <begin position="256"/>
        <end position="286"/>
    </location>
</feature>
<keyword evidence="8" id="KW-0472">Membrane</keyword>
<reference evidence="13 14" key="1">
    <citation type="submission" date="2019-06" db="EMBL/GenBank/DDBJ databases">
        <title>Discovery of a novel chromosome fission-fusion reversal in muntjac.</title>
        <authorList>
            <person name="Mudd A.B."/>
            <person name="Bredeson J.V."/>
            <person name="Baum R."/>
            <person name="Hockemeyer D."/>
            <person name="Rokhsar D.S."/>
        </authorList>
    </citation>
    <scope>NUCLEOTIDE SEQUENCE [LARGE SCALE GENOMIC DNA]</scope>
    <source>
        <strain evidence="13">UCam_UCB_Mr</strain>
        <tissue evidence="13">Fibroblast cell line</tissue>
    </source>
</reference>
<dbReference type="GO" id="GO:0098797">
    <property type="term" value="C:plasma membrane protein complex"/>
    <property type="evidence" value="ECO:0007669"/>
    <property type="project" value="TreeGrafter"/>
</dbReference>
<evidence type="ECO:0000256" key="8">
    <source>
        <dbReference type="ARBA" id="ARBA00023136"/>
    </source>
</evidence>
<evidence type="ECO:0000256" key="4">
    <source>
        <dbReference type="ARBA" id="ARBA00022475"/>
    </source>
</evidence>
<dbReference type="InterPro" id="IPR022076">
    <property type="entry name" value="Limbin"/>
</dbReference>
<evidence type="ECO:0000256" key="5">
    <source>
        <dbReference type="ARBA" id="ARBA00022490"/>
    </source>
</evidence>
<keyword evidence="6" id="KW-0812">Transmembrane</keyword>
<keyword evidence="10" id="KW-0966">Cell projection</keyword>
<dbReference type="InterPro" id="IPR026501">
    <property type="entry name" value="Limbin/EVC"/>
</dbReference>
<dbReference type="AlphaFoldDB" id="A0A5N3VYN1"/>
<keyword evidence="4" id="KW-1003">Cell membrane</keyword>
<organism evidence="13 14">
    <name type="scientific">Muntiacus reevesi</name>
    <name type="common">Reeves' muntjac</name>
    <name type="synonym">Cervus reevesi</name>
    <dbReference type="NCBI Taxonomy" id="9886"/>
    <lineage>
        <taxon>Eukaryota</taxon>
        <taxon>Metazoa</taxon>
        <taxon>Chordata</taxon>
        <taxon>Craniata</taxon>
        <taxon>Vertebrata</taxon>
        <taxon>Euteleostomi</taxon>
        <taxon>Mammalia</taxon>
        <taxon>Eutheria</taxon>
        <taxon>Laurasiatheria</taxon>
        <taxon>Artiodactyla</taxon>
        <taxon>Ruminantia</taxon>
        <taxon>Pecora</taxon>
        <taxon>Cervidae</taxon>
        <taxon>Muntiacinae</taxon>
        <taxon>Muntiacus</taxon>
    </lineage>
</organism>
<feature type="region of interest" description="Disordered" evidence="12">
    <location>
        <begin position="587"/>
        <end position="607"/>
    </location>
</feature>
<gene>
    <name evidence="13" type="ORF">FD755_023034</name>
</gene>
<evidence type="ECO:0000256" key="1">
    <source>
        <dbReference type="ARBA" id="ARBA00004120"/>
    </source>
</evidence>
<dbReference type="Proteomes" id="UP000326062">
    <property type="component" value="Chromosome 21"/>
</dbReference>
<evidence type="ECO:0000256" key="2">
    <source>
        <dbReference type="ARBA" id="ARBA00004162"/>
    </source>
</evidence>
<accession>A0A5N3VYN1</accession>
<sequence>MKFSKEIEVFNPPLASAASSGPWIHSIFAFTHSWPRKTLFKRDSAVTHRLYGDISRDVQGTSENGVIFQKCAVVSVQGEWPSAHVRLFVNNTRTPTAANLSDLLLLDNITGLTVRESAGNQTSRGFQAFRKKFLQVGDSFSVSYTASLEARDVGTGDVLLLPAQLSFQIVTCLERCEVLEIATLNRADSDLEACRTQISKDIIALLLKNLTSSGQLSPQVERRMAAVFKKQFLLLEKEIQEEYDRKMVALTAECDLEARKKTESQYQREMAAMEEAEEVLKRVSERSAVECSSLLRTLHGLEQEHLRRSLALEQEEDLAKAHRQLAIFQRNQLHSIFFTQIKSAIFKGELKPEAAKMLLQDYSKIQESVEELMDFFQASKRYHLSKRFGHREYLVQNIQSSETRVQGLLSTASTQLTLLIQKHERAGYLDEDQMQVLLERAQTEVFSIKQKLDNDLKQEKKKLHQKLIIKRRREMLQKHKEQRREQLSIAEASGAAEDAGQYLGQWRGLMAEQSAALEELQERLDQAALDELRALTLSLSEKATEELRRLQNSGMTQELLKRGVPWLFLQQILEEHGRDLAARAERLEGEERDRGQEGVQSVRQRLKDDALEASTEEQAELRHWEHLIFTKLCSSAFSLSEEELLGMRQEVHGCFAQMDRSLALPKIRARVLLQRFQTAWREAEFLKLDQAVAAPELQVRGELLRERVQQLEAEEGRFAESLVSLQFQKAARMARTLWAYTALLSIQDLLLEELSASETLTKSACMQILESHSPELQELERKLEDRLAHQEVAQLQRALDSRQQWAGEGPGLLQEPEETDSERQVSAVLRRALSKGQKLLEHHQQSLREEQEDSVLLEDLLENMETDTFVTLYGQELRLASYLSKLTMLPGGTLRRLLTVALPAASQAELLAVLDSVGQKHQDHAVENDGGGAQADLGRRGKHQGWWQALESKLRGELINRGLEKMLWAQKRKESILKKTRPPLRERVIFSGKGSWPHLTLESIEELTPVSIVGAEAVDLLNTGEKLFIFRNPKEPEISLHIPPRKKKKNFLNTKKAAWALGMN</sequence>
<dbReference type="GO" id="GO:0060170">
    <property type="term" value="C:ciliary membrane"/>
    <property type="evidence" value="ECO:0007669"/>
    <property type="project" value="UniProtKB-SubCell"/>
</dbReference>
<keyword evidence="9" id="KW-0206">Cytoskeleton</keyword>
<evidence type="ECO:0000313" key="13">
    <source>
        <dbReference type="EMBL" id="KAB0354496.1"/>
    </source>
</evidence>
<comment type="subcellular location">
    <subcellularLocation>
        <location evidence="2">Cell membrane</location>
        <topology evidence="2">Single-pass membrane protein</topology>
    </subcellularLocation>
    <subcellularLocation>
        <location evidence="3">Cell projection</location>
        <location evidence="3">Cilium membrane</location>
    </subcellularLocation>
    <subcellularLocation>
        <location evidence="1">Cytoplasm</location>
        <location evidence="1">Cytoskeleton</location>
        <location evidence="1">Cilium basal body</location>
    </subcellularLocation>
</comment>
<name>A0A5N3VYN1_MUNRE</name>
<feature type="compositionally biased region" description="Basic and acidic residues" evidence="12">
    <location>
        <begin position="587"/>
        <end position="596"/>
    </location>
</feature>
<dbReference type="GO" id="GO:0007224">
    <property type="term" value="P:smoothened signaling pathway"/>
    <property type="evidence" value="ECO:0007669"/>
    <property type="project" value="InterPro"/>
</dbReference>
<proteinExistence type="predicted"/>